<keyword evidence="2" id="KW-0963">Cytoplasm</keyword>
<dbReference type="Proteomes" id="UP001596410">
    <property type="component" value="Unassembled WGS sequence"/>
</dbReference>
<evidence type="ECO:0000313" key="5">
    <source>
        <dbReference type="Proteomes" id="UP001596410"/>
    </source>
</evidence>
<comment type="caution">
    <text evidence="2">Lacks conserved residue(s) required for the propagation of feature annotation.</text>
</comment>
<comment type="subcellular location">
    <subcellularLocation>
        <location evidence="2">Cytoplasm</location>
    </subcellularLocation>
</comment>
<dbReference type="PANTHER" id="PTHR32268">
    <property type="entry name" value="HOMOSERINE O-ACETYLTRANSFERASE"/>
    <property type="match status" value="1"/>
</dbReference>
<feature type="active site" evidence="2">
    <location>
        <position position="329"/>
    </location>
</feature>
<comment type="catalytic activity">
    <reaction evidence="2">
        <text>L-homoserine + acetyl-CoA = O-acetyl-L-homoserine + CoA</text>
        <dbReference type="Rhea" id="RHEA:13701"/>
        <dbReference type="ChEBI" id="CHEBI:57287"/>
        <dbReference type="ChEBI" id="CHEBI:57288"/>
        <dbReference type="ChEBI" id="CHEBI:57476"/>
        <dbReference type="ChEBI" id="CHEBI:57716"/>
        <dbReference type="EC" id="2.3.1.31"/>
    </reaction>
</comment>
<dbReference type="NCBIfam" id="TIGR01392">
    <property type="entry name" value="homoserO_Ac_trn"/>
    <property type="match status" value="1"/>
</dbReference>
<feature type="binding site" evidence="2">
    <location>
        <position position="214"/>
    </location>
    <ligand>
        <name>substrate</name>
    </ligand>
</feature>
<evidence type="ECO:0000313" key="4">
    <source>
        <dbReference type="EMBL" id="MFC7063293.1"/>
    </source>
</evidence>
<dbReference type="HAMAP" id="MF_00296">
    <property type="entry name" value="MetX_acyltransf"/>
    <property type="match status" value="1"/>
</dbReference>
<proteinExistence type="inferred from homology"/>
<organism evidence="4 5">
    <name type="scientific">Halobacillus seohaensis</name>
    <dbReference type="NCBI Taxonomy" id="447421"/>
    <lineage>
        <taxon>Bacteria</taxon>
        <taxon>Bacillati</taxon>
        <taxon>Bacillota</taxon>
        <taxon>Bacilli</taxon>
        <taxon>Bacillales</taxon>
        <taxon>Bacillaceae</taxon>
        <taxon>Halobacillus</taxon>
    </lineage>
</organism>
<dbReference type="EC" id="2.3.1.31" evidence="2"/>
<keyword evidence="2" id="KW-0028">Amino-acid biosynthesis</keyword>
<protein>
    <recommendedName>
        <fullName evidence="2">Homoserine O-acetyltransferase</fullName>
        <shortName evidence="2">HAT</shortName>
        <ecNumber evidence="2">2.3.1.31</ecNumber>
    </recommendedName>
    <alternativeName>
        <fullName evidence="2">Homoserine transacetylase</fullName>
        <shortName evidence="2">HTA</shortName>
    </alternativeName>
</protein>
<dbReference type="InterPro" id="IPR000073">
    <property type="entry name" value="AB_hydrolase_1"/>
</dbReference>
<keyword evidence="1 2" id="KW-0808">Transferase</keyword>
<comment type="caution">
    <text evidence="4">The sequence shown here is derived from an EMBL/GenBank/DDBJ whole genome shotgun (WGS) entry which is preliminary data.</text>
</comment>
<evidence type="ECO:0000256" key="2">
    <source>
        <dbReference type="HAMAP-Rule" id="MF_00296"/>
    </source>
</evidence>
<dbReference type="InterPro" id="IPR029058">
    <property type="entry name" value="AB_hydrolase_fold"/>
</dbReference>
<reference evidence="5" key="1">
    <citation type="journal article" date="2019" name="Int. J. Syst. Evol. Microbiol.">
        <title>The Global Catalogue of Microorganisms (GCM) 10K type strain sequencing project: providing services to taxonomists for standard genome sequencing and annotation.</title>
        <authorList>
            <consortium name="The Broad Institute Genomics Platform"/>
            <consortium name="The Broad Institute Genome Sequencing Center for Infectious Disease"/>
            <person name="Wu L."/>
            <person name="Ma J."/>
        </authorList>
    </citation>
    <scope>NUCLEOTIDE SEQUENCE [LARGE SCALE GENOMIC DNA]</scope>
    <source>
        <strain evidence="5">CGMCC 4.1621</strain>
    </source>
</reference>
<dbReference type="PANTHER" id="PTHR32268:SF11">
    <property type="entry name" value="HOMOSERINE O-ACETYLTRANSFERASE"/>
    <property type="match status" value="1"/>
</dbReference>
<feature type="domain" description="AB hydrolase-1" evidence="3">
    <location>
        <begin position="44"/>
        <end position="335"/>
    </location>
</feature>
<gene>
    <name evidence="2" type="primary">metXA</name>
    <name evidence="4" type="ORF">ACFQIC_15870</name>
</gene>
<comment type="pathway">
    <text evidence="2">Amino-acid biosynthesis; L-methionine biosynthesis via de novo pathway; O-acetyl-L-homoserine from L-homoserine: step 1/1.</text>
</comment>
<comment type="function">
    <text evidence="2">Transfers an acetyl group from acetyl-CoA to L-homoserine, forming acetyl-L-homoserine.</text>
</comment>
<dbReference type="RefSeq" id="WP_204710343.1">
    <property type="nucleotide sequence ID" value="NZ_JBHSZV010000044.1"/>
</dbReference>
<comment type="subunit">
    <text evidence="2">Homodimer.</text>
</comment>
<feature type="active site" description="Nucleophile" evidence="2">
    <location>
        <position position="146"/>
    </location>
</feature>
<accession>A0ABW2EPI0</accession>
<name>A0ABW2EPI0_9BACI</name>
<keyword evidence="2" id="KW-0486">Methionine biosynthesis</keyword>
<keyword evidence="5" id="KW-1185">Reference proteome</keyword>
<dbReference type="PIRSF" id="PIRSF000443">
    <property type="entry name" value="Homoser_Ac_trans"/>
    <property type="match status" value="1"/>
</dbReference>
<dbReference type="NCBIfam" id="NF001209">
    <property type="entry name" value="PRK00175.1"/>
    <property type="match status" value="1"/>
</dbReference>
<comment type="similarity">
    <text evidence="2">Belongs to the AB hydrolase superfamily. MetX family.</text>
</comment>
<keyword evidence="2 4" id="KW-0012">Acyltransferase</keyword>
<evidence type="ECO:0000256" key="1">
    <source>
        <dbReference type="ARBA" id="ARBA00022679"/>
    </source>
</evidence>
<feature type="active site" evidence="2">
    <location>
        <position position="300"/>
    </location>
</feature>
<dbReference type="InterPro" id="IPR008220">
    <property type="entry name" value="HAT_MetX-like"/>
</dbReference>
<evidence type="ECO:0000259" key="3">
    <source>
        <dbReference type="Pfam" id="PF00561"/>
    </source>
</evidence>
<feature type="binding site" evidence="2">
    <location>
        <position position="330"/>
    </location>
    <ligand>
        <name>substrate</name>
    </ligand>
</feature>
<dbReference type="EMBL" id="JBHSZV010000044">
    <property type="protein sequence ID" value="MFC7063293.1"/>
    <property type="molecule type" value="Genomic_DNA"/>
</dbReference>
<dbReference type="SUPFAM" id="SSF53474">
    <property type="entry name" value="alpha/beta-Hydrolases"/>
    <property type="match status" value="1"/>
</dbReference>
<sequence>MSTKNIIDQNTKTKISIGSFALESGGTLPDVELAYERFGPKDAPVVLICHALTGNQYTIGSSESPGWWYGLVGDNCPIDTTHFQVITFNVLGGCHGSTGPASFNHLTQDTYRLDFPKITIRDMVHAQYKALQKLEIYEVHAIAGGSLGGMQTFEWGLLYPNFMKQLFVLAATPYLSDYGIAFNHIGARAIQDDPAFNKGNYDKNEQLQGFELARMTGMVTYRSGKIFQKRFDRSHNESHYDIQSYMDYQGEKIKERFDANSYLYLLESMNNHDISRGRGTLQNVAKQFQAQLYTISFQHDLLYPKELIEDFSADVPNSQHHHVQTDYGHDGFLVEFDQWGLWIQEKINQGVVNNHDN</sequence>
<dbReference type="GO" id="GO:0004414">
    <property type="term" value="F:homoserine O-acetyltransferase activity"/>
    <property type="evidence" value="ECO:0007669"/>
    <property type="project" value="UniProtKB-EC"/>
</dbReference>
<dbReference type="Pfam" id="PF00561">
    <property type="entry name" value="Abhydrolase_1"/>
    <property type="match status" value="1"/>
</dbReference>
<dbReference type="Gene3D" id="3.40.50.1820">
    <property type="entry name" value="alpha/beta hydrolase"/>
    <property type="match status" value="1"/>
</dbReference>